<name>A0AA48GUB2_9BACT</name>
<organism evidence="3 4">
    <name type="scientific">Mesoterricola sediminis</name>
    <dbReference type="NCBI Taxonomy" id="2927980"/>
    <lineage>
        <taxon>Bacteria</taxon>
        <taxon>Pseudomonadati</taxon>
        <taxon>Acidobacteriota</taxon>
        <taxon>Holophagae</taxon>
        <taxon>Holophagales</taxon>
        <taxon>Holophagaceae</taxon>
        <taxon>Mesoterricola</taxon>
    </lineage>
</organism>
<gene>
    <name evidence="3" type="ORF">METESE_28620</name>
</gene>
<dbReference type="AlphaFoldDB" id="A0AA48GUB2"/>
<feature type="signal peptide" evidence="2">
    <location>
        <begin position="1"/>
        <end position="21"/>
    </location>
</feature>
<proteinExistence type="predicted"/>
<feature type="region of interest" description="Disordered" evidence="1">
    <location>
        <begin position="21"/>
        <end position="40"/>
    </location>
</feature>
<dbReference type="EMBL" id="AP027081">
    <property type="protein sequence ID" value="BDU77904.1"/>
    <property type="molecule type" value="Genomic_DNA"/>
</dbReference>
<keyword evidence="4" id="KW-1185">Reference proteome</keyword>
<feature type="chain" id="PRO_5041238499" description="Secreted protein" evidence="2">
    <location>
        <begin position="22"/>
        <end position="187"/>
    </location>
</feature>
<evidence type="ECO:0000256" key="2">
    <source>
        <dbReference type="SAM" id="SignalP"/>
    </source>
</evidence>
<evidence type="ECO:0008006" key="5">
    <source>
        <dbReference type="Google" id="ProtNLM"/>
    </source>
</evidence>
<accession>A0AA48GUB2</accession>
<feature type="compositionally biased region" description="Gly residues" evidence="1">
    <location>
        <begin position="21"/>
        <end position="33"/>
    </location>
</feature>
<dbReference type="PROSITE" id="PS51257">
    <property type="entry name" value="PROKAR_LIPOPROTEIN"/>
    <property type="match status" value="1"/>
</dbReference>
<keyword evidence="2" id="KW-0732">Signal</keyword>
<evidence type="ECO:0000313" key="3">
    <source>
        <dbReference type="EMBL" id="BDU77904.1"/>
    </source>
</evidence>
<protein>
    <recommendedName>
        <fullName evidence="5">Secreted protein</fullName>
    </recommendedName>
</protein>
<evidence type="ECO:0000256" key="1">
    <source>
        <dbReference type="SAM" id="MobiDB-lite"/>
    </source>
</evidence>
<dbReference type="RefSeq" id="WP_243329937.1">
    <property type="nucleotide sequence ID" value="NZ_AP027081.1"/>
</dbReference>
<dbReference type="Proteomes" id="UP001228113">
    <property type="component" value="Chromosome"/>
</dbReference>
<evidence type="ECO:0000313" key="4">
    <source>
        <dbReference type="Proteomes" id="UP001228113"/>
    </source>
</evidence>
<dbReference type="KEGG" id="msea:METESE_28620"/>
<reference evidence="3" key="1">
    <citation type="journal article" date="2023" name="Int. J. Syst. Evol. Microbiol.">
        <title>Mesoterricola silvestris gen. nov., sp. nov., Mesoterricola sediminis sp. nov., Geothrix oryzae sp. nov., Geothrix edaphica sp. nov., Geothrix rubra sp. nov., and Geothrix limicola sp. nov., six novel members of Acidobacteriota isolated from soils.</title>
        <authorList>
            <person name="Itoh H."/>
            <person name="Sugisawa Y."/>
            <person name="Mise K."/>
            <person name="Xu Z."/>
            <person name="Kuniyasu M."/>
            <person name="Ushijima N."/>
            <person name="Kawano K."/>
            <person name="Kobayashi E."/>
            <person name="Shiratori Y."/>
            <person name="Masuda Y."/>
            <person name="Senoo K."/>
        </authorList>
    </citation>
    <scope>NUCLEOTIDE SEQUENCE</scope>
    <source>
        <strain evidence="3">W786</strain>
    </source>
</reference>
<sequence>MKPLALPLLLAALAACGGGQAPGASGGTSGGGQPPAPAPATALVYQDPADLTQWRLVRNPGSTAGRLILDLVPPPGATGMGVTFIASAPGGLASWEGAGPAPACPYRGATVQRFSPLGEALRVVLSQEAPTAPVPYTSTPVVSLVLRLTPGAQPGPIALTLSQAGHLPDVAQDPVPLPVLVGALRAQ</sequence>